<proteinExistence type="inferred from homology"/>
<comment type="similarity">
    <text evidence="21">Belongs to the ligand-gated ion channel (TC 1.A.9) family. 5-hydroxytryptamine receptor (TC 1.A.9.2) subfamily. HTR3A sub-subfamily.</text>
</comment>
<evidence type="ECO:0000256" key="17">
    <source>
        <dbReference type="ARBA" id="ARBA00034430"/>
    </source>
</evidence>
<dbReference type="GO" id="GO:0004888">
    <property type="term" value="F:transmembrane signaling receptor activity"/>
    <property type="evidence" value="ECO:0007669"/>
    <property type="project" value="InterPro"/>
</dbReference>
<comment type="subunit">
    <text evidence="22">Forms homopentameric as well as heteropentameric serotonin-activated cation-selective channel complexes with HTR3B or HTR3C or HTR3D or HTR3E. The homomeric complex is functional but exhibits low conductance with modified voltage dependence, and decreased agonist and antagonist affinity. Heteropentameric complexes display properties which resemble that of neuronal serotonin-activated channels in vivo. Interacts with RIC3.</text>
</comment>
<evidence type="ECO:0000313" key="31">
    <source>
        <dbReference type="Proteomes" id="UP000472262"/>
    </source>
</evidence>
<dbReference type="Gene3D" id="1.20.58.390">
    <property type="entry name" value="Neurotransmitter-gated ion-channel transmembrane domain"/>
    <property type="match status" value="1"/>
</dbReference>
<keyword evidence="31" id="KW-1185">Reference proteome</keyword>
<keyword evidence="1 27" id="KW-0813">Transport</keyword>
<evidence type="ECO:0000256" key="10">
    <source>
        <dbReference type="ARBA" id="ARBA00023170"/>
    </source>
</evidence>
<evidence type="ECO:0000259" key="28">
    <source>
        <dbReference type="Pfam" id="PF02931"/>
    </source>
</evidence>
<evidence type="ECO:0000256" key="9">
    <source>
        <dbReference type="ARBA" id="ARBA00023157"/>
    </source>
</evidence>
<evidence type="ECO:0000256" key="7">
    <source>
        <dbReference type="ARBA" id="ARBA00023065"/>
    </source>
</evidence>
<keyword evidence="13" id="KW-1071">Ligand-gated ion channel</keyword>
<dbReference type="InterPro" id="IPR038050">
    <property type="entry name" value="Neuro_actylchol_rec"/>
</dbReference>
<dbReference type="GO" id="GO:0005230">
    <property type="term" value="F:extracellular ligand-gated monoatomic ion channel activity"/>
    <property type="evidence" value="ECO:0007669"/>
    <property type="project" value="InterPro"/>
</dbReference>
<evidence type="ECO:0000256" key="4">
    <source>
        <dbReference type="ARBA" id="ARBA00022729"/>
    </source>
</evidence>
<dbReference type="OMA" id="SENEGEW"/>
<evidence type="ECO:0000256" key="1">
    <source>
        <dbReference type="ARBA" id="ARBA00022448"/>
    </source>
</evidence>
<evidence type="ECO:0000256" key="23">
    <source>
        <dbReference type="ARBA" id="ARBA00068982"/>
    </source>
</evidence>
<evidence type="ECO:0000256" key="15">
    <source>
        <dbReference type="ARBA" id="ARBA00034104"/>
    </source>
</evidence>
<feature type="transmembrane region" description="Helical" evidence="27">
    <location>
        <begin position="268"/>
        <end position="289"/>
    </location>
</feature>
<evidence type="ECO:0000256" key="26">
    <source>
        <dbReference type="ARBA" id="ARBA00083210"/>
    </source>
</evidence>
<dbReference type="AlphaFoldDB" id="A0A672MAS7"/>
<keyword evidence="6" id="KW-0770">Synapse</keyword>
<comment type="catalytic activity">
    <reaction evidence="19">
        <text>Ca(2+)(in) = Ca(2+)(out)</text>
        <dbReference type="Rhea" id="RHEA:29671"/>
        <dbReference type="ChEBI" id="CHEBI:29108"/>
    </reaction>
</comment>
<dbReference type="PRINTS" id="PR01709">
    <property type="entry name" value="5HT3ARECEPTR"/>
</dbReference>
<keyword evidence="7 27" id="KW-0406">Ion transport</keyword>
<name>A0A672MAS7_SINGR</name>
<organism evidence="30 31">
    <name type="scientific">Sinocyclocheilus grahami</name>
    <name type="common">Dianchi golden-line fish</name>
    <name type="synonym">Barbus grahami</name>
    <dbReference type="NCBI Taxonomy" id="75366"/>
    <lineage>
        <taxon>Eukaryota</taxon>
        <taxon>Metazoa</taxon>
        <taxon>Chordata</taxon>
        <taxon>Craniata</taxon>
        <taxon>Vertebrata</taxon>
        <taxon>Euteleostomi</taxon>
        <taxon>Actinopterygii</taxon>
        <taxon>Neopterygii</taxon>
        <taxon>Teleostei</taxon>
        <taxon>Ostariophysi</taxon>
        <taxon>Cypriniformes</taxon>
        <taxon>Cyprinidae</taxon>
        <taxon>Cyprininae</taxon>
        <taxon>Sinocyclocheilus</taxon>
    </lineage>
</organism>
<evidence type="ECO:0000256" key="11">
    <source>
        <dbReference type="ARBA" id="ARBA00023180"/>
    </source>
</evidence>
<dbReference type="NCBIfam" id="TIGR00860">
    <property type="entry name" value="LIC"/>
    <property type="match status" value="1"/>
</dbReference>
<evidence type="ECO:0000256" key="22">
    <source>
        <dbReference type="ARBA" id="ARBA00061864"/>
    </source>
</evidence>
<dbReference type="FunFam" id="1.20.58.390:FF:000020">
    <property type="entry name" value="5-hydroxytryptamine (serotonin) receptor 3A"/>
    <property type="match status" value="1"/>
</dbReference>
<keyword evidence="2" id="KW-1003">Cell membrane</keyword>
<dbReference type="SUPFAM" id="SSF90112">
    <property type="entry name" value="Neurotransmitter-gated ion-channel transmembrane pore"/>
    <property type="match status" value="1"/>
</dbReference>
<evidence type="ECO:0000256" key="19">
    <source>
        <dbReference type="ARBA" id="ARBA00036634"/>
    </source>
</evidence>
<keyword evidence="4" id="KW-0732">Signal</keyword>
<evidence type="ECO:0000256" key="13">
    <source>
        <dbReference type="ARBA" id="ARBA00023286"/>
    </source>
</evidence>
<keyword evidence="11" id="KW-0325">Glycoprotein</keyword>
<feature type="transmembrane region" description="Helical" evidence="27">
    <location>
        <begin position="295"/>
        <end position="320"/>
    </location>
</feature>
<evidence type="ECO:0000256" key="16">
    <source>
        <dbReference type="ARBA" id="ARBA00034269"/>
    </source>
</evidence>
<reference evidence="30" key="2">
    <citation type="submission" date="2025-09" db="UniProtKB">
        <authorList>
            <consortium name="Ensembl"/>
        </authorList>
    </citation>
    <scope>IDENTIFICATION</scope>
</reference>
<comment type="catalytic activity">
    <reaction evidence="17">
        <text>K(+)(in) = K(+)(out)</text>
        <dbReference type="Rhea" id="RHEA:29463"/>
        <dbReference type="ChEBI" id="CHEBI:29103"/>
    </reaction>
</comment>
<evidence type="ECO:0000256" key="24">
    <source>
        <dbReference type="ARBA" id="ARBA00078864"/>
    </source>
</evidence>
<dbReference type="InterPro" id="IPR036719">
    <property type="entry name" value="Neuro-gated_channel_TM_sf"/>
</dbReference>
<dbReference type="InterPro" id="IPR036734">
    <property type="entry name" value="Neur_chan_lig-bd_sf"/>
</dbReference>
<dbReference type="InterPro" id="IPR008133">
    <property type="entry name" value="5HT3_rcpt_A"/>
</dbReference>
<keyword evidence="9" id="KW-1015">Disulfide bond</keyword>
<dbReference type="PRINTS" id="PR01708">
    <property type="entry name" value="5HT3RECEPTOR"/>
</dbReference>
<keyword evidence="12" id="KW-0628">Postsynaptic cell membrane</keyword>
<evidence type="ECO:0000256" key="8">
    <source>
        <dbReference type="ARBA" id="ARBA00023136"/>
    </source>
</evidence>
<evidence type="ECO:0000256" key="27">
    <source>
        <dbReference type="RuleBase" id="RU000687"/>
    </source>
</evidence>
<dbReference type="Pfam" id="PF02932">
    <property type="entry name" value="Neur_chan_memb"/>
    <property type="match status" value="1"/>
</dbReference>
<comment type="function">
    <text evidence="20">Forms serotonin (5-hydroxytryptamine/5-HT3)-activated cation-selective channel complexes, which when activated cause fast, depolarizing responses in neurons.</text>
</comment>
<evidence type="ECO:0000313" key="30">
    <source>
        <dbReference type="Ensembl" id="ENSSGRP00000033767.1"/>
    </source>
</evidence>
<dbReference type="InterPro" id="IPR049944">
    <property type="entry name" value="LGIC_TM_5-HT3"/>
</dbReference>
<evidence type="ECO:0000256" key="25">
    <source>
        <dbReference type="ARBA" id="ARBA00080492"/>
    </source>
</evidence>
<protein>
    <recommendedName>
        <fullName evidence="23">5-hydroxytryptamine receptor 3A</fullName>
    </recommendedName>
    <alternativeName>
        <fullName evidence="25">5-hydroxytryptamine receptor 3</fullName>
    </alternativeName>
    <alternativeName>
        <fullName evidence="24">Serotonin receptor 3A</fullName>
    </alternativeName>
    <alternativeName>
        <fullName evidence="26">Serotonin-gated ion channel receptor</fullName>
    </alternativeName>
</protein>
<evidence type="ECO:0000256" key="2">
    <source>
        <dbReference type="ARBA" id="ARBA00022475"/>
    </source>
</evidence>
<keyword evidence="5 27" id="KW-1133">Transmembrane helix</keyword>
<dbReference type="GO" id="GO:0045211">
    <property type="term" value="C:postsynaptic membrane"/>
    <property type="evidence" value="ECO:0007669"/>
    <property type="project" value="UniProtKB-SubCell"/>
</dbReference>
<dbReference type="InterPro" id="IPR006029">
    <property type="entry name" value="Neurotrans-gated_channel_TM"/>
</dbReference>
<keyword evidence="10" id="KW-0675">Receptor</keyword>
<accession>A0A672MAS7</accession>
<dbReference type="PRINTS" id="PR00252">
    <property type="entry name" value="NRIONCHANNEL"/>
</dbReference>
<comment type="catalytic activity">
    <reaction evidence="16">
        <text>Mg(2+)(in) = Mg(2+)(out)</text>
        <dbReference type="Rhea" id="RHEA:29827"/>
        <dbReference type="ChEBI" id="CHEBI:18420"/>
    </reaction>
</comment>
<keyword evidence="8 27" id="KW-0472">Membrane</keyword>
<dbReference type="CDD" id="cd19063">
    <property type="entry name" value="LGIC_TM_5-HT3"/>
    <property type="match status" value="1"/>
</dbReference>
<dbReference type="Pfam" id="PF02931">
    <property type="entry name" value="Neur_chan_LBD"/>
    <property type="match status" value="1"/>
</dbReference>
<reference evidence="30" key="1">
    <citation type="submission" date="2025-08" db="UniProtKB">
        <authorList>
            <consortium name="Ensembl"/>
        </authorList>
    </citation>
    <scope>IDENTIFICATION</scope>
</reference>
<evidence type="ECO:0000256" key="20">
    <source>
        <dbReference type="ARBA" id="ARBA00037540"/>
    </source>
</evidence>
<gene>
    <name evidence="30" type="primary">LOC107551655</name>
</gene>
<evidence type="ECO:0000256" key="14">
    <source>
        <dbReference type="ARBA" id="ARBA00023303"/>
    </source>
</evidence>
<evidence type="ECO:0000256" key="21">
    <source>
        <dbReference type="ARBA" id="ARBA00061202"/>
    </source>
</evidence>
<feature type="transmembrane region" description="Helical" evidence="27">
    <location>
        <begin position="233"/>
        <end position="256"/>
    </location>
</feature>
<comment type="catalytic activity">
    <reaction evidence="18">
        <text>Na(+)(in) = Na(+)(out)</text>
        <dbReference type="Rhea" id="RHEA:34963"/>
        <dbReference type="ChEBI" id="CHEBI:29101"/>
    </reaction>
</comment>
<evidence type="ECO:0000256" key="3">
    <source>
        <dbReference type="ARBA" id="ARBA00022692"/>
    </source>
</evidence>
<feature type="domain" description="Neurotransmitter-gated ion-channel transmembrane" evidence="29">
    <location>
        <begin position="239"/>
        <end position="350"/>
    </location>
</feature>
<dbReference type="InParanoid" id="A0A672MAS7"/>
<keyword evidence="3 27" id="KW-0812">Transmembrane</keyword>
<comment type="subcellular location">
    <subcellularLocation>
        <location evidence="15">Postsynaptic cell membrane</location>
        <topology evidence="15">Multi-pass membrane protein</topology>
    </subcellularLocation>
</comment>
<dbReference type="FunFam" id="2.70.170.10:FF:000017">
    <property type="entry name" value="5-hydroxytryptamine receptor 3A"/>
    <property type="match status" value="1"/>
</dbReference>
<evidence type="ECO:0000256" key="18">
    <source>
        <dbReference type="ARBA" id="ARBA00036239"/>
    </source>
</evidence>
<feature type="transmembrane region" description="Helical" evidence="27">
    <location>
        <begin position="380"/>
        <end position="403"/>
    </location>
</feature>
<evidence type="ECO:0000256" key="12">
    <source>
        <dbReference type="ARBA" id="ARBA00023257"/>
    </source>
</evidence>
<keyword evidence="14 27" id="KW-0407">Ion channel</keyword>
<evidence type="ECO:0000256" key="6">
    <source>
        <dbReference type="ARBA" id="ARBA00023018"/>
    </source>
</evidence>
<dbReference type="Ensembl" id="ENSSGRT00000036249.1">
    <property type="protein sequence ID" value="ENSSGRP00000033767.1"/>
    <property type="gene ID" value="ENSSGRG00000018783.1"/>
</dbReference>
<dbReference type="SUPFAM" id="SSF63712">
    <property type="entry name" value="Nicotinic receptor ligand binding domain-like"/>
    <property type="match status" value="1"/>
</dbReference>
<evidence type="ECO:0000256" key="5">
    <source>
        <dbReference type="ARBA" id="ARBA00022989"/>
    </source>
</evidence>
<dbReference type="Proteomes" id="UP000472262">
    <property type="component" value="Unassembled WGS sequence"/>
</dbReference>
<dbReference type="InterPro" id="IPR018000">
    <property type="entry name" value="Neurotransmitter_ion_chnl_CS"/>
</dbReference>
<feature type="domain" description="Neurotransmitter-gated ion-channel ligand-binding" evidence="28">
    <location>
        <begin position="34"/>
        <end position="232"/>
    </location>
</feature>
<dbReference type="PROSITE" id="PS00236">
    <property type="entry name" value="NEUROTR_ION_CHANNEL"/>
    <property type="match status" value="1"/>
</dbReference>
<dbReference type="PANTHER" id="PTHR18945">
    <property type="entry name" value="NEUROTRANSMITTER GATED ION CHANNEL"/>
    <property type="match status" value="1"/>
</dbReference>
<dbReference type="InterPro" id="IPR008132">
    <property type="entry name" value="5HT3_rcpt"/>
</dbReference>
<sequence>CLLGQAELLWTCLSLKKLSNNTGRFANATLVRLNEFLSAGYKKGVRPVRDWRQSTTVAIDLMVYAILNVDEKNQVLTTYVWYRQQWTDEFLVWDPKEFDDVKQISILTANIWVPDILINEFVDVGKSPEIPYVYVGHTGLVRNYKPIQVVTACSLNIYNFPYDVQKCSLTFQSWLHTTKDINITLMRTPKEVMNDKSVFMNQGEWELLHVLSTYKEFNISFIYHQVVIRRRPLFYTVNLLLPSVFLMVMDIVGFYLPPDSGERVSFKITLLLGYSVFLIIVSDTLPATAIGTPLIGVYFVVCMALLVISLTESVLIVRLVHKQDLQSRVPQWVKHLVLEKATVLLCIRNKKFCSILSQGSDLPREIAKEWLQVGYVLDVLLFRIYLLTVLAYSITLGTLWSVWQNV</sequence>
<dbReference type="InterPro" id="IPR006202">
    <property type="entry name" value="Neur_chan_lig-bd"/>
</dbReference>
<dbReference type="Gene3D" id="2.70.170.10">
    <property type="entry name" value="Neurotransmitter-gated ion-channel ligand-binding domain"/>
    <property type="match status" value="1"/>
</dbReference>
<dbReference type="InterPro" id="IPR006201">
    <property type="entry name" value="Neur_channel"/>
</dbReference>
<evidence type="ECO:0000259" key="29">
    <source>
        <dbReference type="Pfam" id="PF02932"/>
    </source>
</evidence>